<proteinExistence type="predicted"/>
<dbReference type="SUPFAM" id="SSF55144">
    <property type="entry name" value="LigT-like"/>
    <property type="match status" value="1"/>
</dbReference>
<keyword evidence="3" id="KW-1185">Reference proteome</keyword>
<evidence type="ECO:0008006" key="4">
    <source>
        <dbReference type="Google" id="ProtNLM"/>
    </source>
</evidence>
<name>A0ABU8KJY5_9HYPH</name>
<dbReference type="EMBL" id="JAPYKO010000022">
    <property type="protein sequence ID" value="MEI9405446.1"/>
    <property type="molecule type" value="Genomic_DNA"/>
</dbReference>
<evidence type="ECO:0000313" key="2">
    <source>
        <dbReference type="EMBL" id="MEI9405446.1"/>
    </source>
</evidence>
<accession>A0ABU8KJY5</accession>
<dbReference type="InterPro" id="IPR009097">
    <property type="entry name" value="Cyclic_Pdiesterase"/>
</dbReference>
<reference evidence="2 3" key="1">
    <citation type="submission" date="2022-12" db="EMBL/GenBank/DDBJ databases">
        <authorList>
            <person name="Muema E."/>
        </authorList>
    </citation>
    <scope>NUCLEOTIDE SEQUENCE [LARGE SCALE GENOMIC DNA]</scope>
    <source>
        <strain evidence="3">1330</strain>
    </source>
</reference>
<gene>
    <name evidence="2" type="ORF">O7A05_25240</name>
</gene>
<evidence type="ECO:0000313" key="3">
    <source>
        <dbReference type="Proteomes" id="UP001366503"/>
    </source>
</evidence>
<feature type="compositionally biased region" description="Basic and acidic residues" evidence="1">
    <location>
        <begin position="1"/>
        <end position="12"/>
    </location>
</feature>
<evidence type="ECO:0000256" key="1">
    <source>
        <dbReference type="SAM" id="MobiDB-lite"/>
    </source>
</evidence>
<protein>
    <recommendedName>
        <fullName evidence="4">2'-5' RNA ligase</fullName>
    </recommendedName>
</protein>
<sequence>MSVITKDLDRKSNSRQSEPANWLKCRRLKSRLVHAVSFPGRPAAKGRPPSRPFVLLADDGPVCELSRLIGVAMKANGLKSADHFVPHMTLAYDKKFIPRQPIDPISFVAREFVLVHSPRGLTIYKDLNRWPLMAAP</sequence>
<dbReference type="Gene3D" id="3.90.1140.10">
    <property type="entry name" value="Cyclic phosphodiesterase"/>
    <property type="match status" value="1"/>
</dbReference>
<comment type="caution">
    <text evidence="2">The sequence shown here is derived from an EMBL/GenBank/DDBJ whole genome shotgun (WGS) entry which is preliminary data.</text>
</comment>
<organism evidence="2 3">
    <name type="scientific">Mesorhizobium argentiipisi</name>
    <dbReference type="NCBI Taxonomy" id="3015175"/>
    <lineage>
        <taxon>Bacteria</taxon>
        <taxon>Pseudomonadati</taxon>
        <taxon>Pseudomonadota</taxon>
        <taxon>Alphaproteobacteria</taxon>
        <taxon>Hyphomicrobiales</taxon>
        <taxon>Phyllobacteriaceae</taxon>
        <taxon>Mesorhizobium</taxon>
    </lineage>
</organism>
<dbReference type="Proteomes" id="UP001366503">
    <property type="component" value="Unassembled WGS sequence"/>
</dbReference>
<feature type="region of interest" description="Disordered" evidence="1">
    <location>
        <begin position="1"/>
        <end position="20"/>
    </location>
</feature>
<dbReference type="RefSeq" id="WP_337095642.1">
    <property type="nucleotide sequence ID" value="NZ_JAPYKO010000022.1"/>
</dbReference>